<sequence length="131" mass="14076">MASVAWDPEEGGKVLYVQTHGVADPGRSATPFFLAASAAAMECQVAIYFTMYGPQLLQRDVVDKIGPKGDRGQPLSYFIKQATDLGVRLYVCQPSLDLNDLTIEQLIDGVEMIGGAAFNDLAMTADAVISF</sequence>
<dbReference type="EMBL" id="JBHLYQ010000004">
    <property type="protein sequence ID" value="MFC0080747.1"/>
    <property type="molecule type" value="Genomic_DNA"/>
</dbReference>
<dbReference type="InterPro" id="IPR027396">
    <property type="entry name" value="DsrEFH-like"/>
</dbReference>
<protein>
    <submittedName>
        <fullName evidence="1">DsrE family protein</fullName>
    </submittedName>
</protein>
<dbReference type="Pfam" id="PF02635">
    <property type="entry name" value="DsrE"/>
    <property type="match status" value="1"/>
</dbReference>
<dbReference type="PANTHER" id="PTHR34655:SF2">
    <property type="entry name" value="PEROXIREDOXIN FAMILY PROTEIN"/>
    <property type="match status" value="1"/>
</dbReference>
<comment type="caution">
    <text evidence="1">The sequence shown here is derived from an EMBL/GenBank/DDBJ whole genome shotgun (WGS) entry which is preliminary data.</text>
</comment>
<dbReference type="PANTHER" id="PTHR34655">
    <property type="entry name" value="CONSERVED WITHIN P. AEROPHILUM"/>
    <property type="match status" value="1"/>
</dbReference>
<gene>
    <name evidence="1" type="ORF">ACFFRE_01065</name>
</gene>
<dbReference type="InterPro" id="IPR003787">
    <property type="entry name" value="Sulphur_relay_DsrE/F-like"/>
</dbReference>
<dbReference type="Gene3D" id="3.40.1260.10">
    <property type="entry name" value="DsrEFH-like"/>
    <property type="match status" value="1"/>
</dbReference>
<name>A0ABV6C1B8_9ACTN</name>
<dbReference type="RefSeq" id="WP_248107483.1">
    <property type="nucleotide sequence ID" value="NZ_JAKHEX010000010.1"/>
</dbReference>
<proteinExistence type="predicted"/>
<dbReference type="SUPFAM" id="SSF75169">
    <property type="entry name" value="DsrEFH-like"/>
    <property type="match status" value="1"/>
</dbReference>
<keyword evidence="2" id="KW-1185">Reference proteome</keyword>
<accession>A0ABV6C1B8</accession>
<organism evidence="1 2">
    <name type="scientific">Aciditerrimonas ferrireducens</name>
    <dbReference type="NCBI Taxonomy" id="667306"/>
    <lineage>
        <taxon>Bacteria</taxon>
        <taxon>Bacillati</taxon>
        <taxon>Actinomycetota</taxon>
        <taxon>Acidimicrobiia</taxon>
        <taxon>Acidimicrobiales</taxon>
        <taxon>Acidimicrobiaceae</taxon>
        <taxon>Aciditerrimonas</taxon>
    </lineage>
</organism>
<evidence type="ECO:0000313" key="2">
    <source>
        <dbReference type="Proteomes" id="UP001589788"/>
    </source>
</evidence>
<evidence type="ECO:0000313" key="1">
    <source>
        <dbReference type="EMBL" id="MFC0080747.1"/>
    </source>
</evidence>
<reference evidence="1 2" key="1">
    <citation type="submission" date="2024-09" db="EMBL/GenBank/DDBJ databases">
        <authorList>
            <person name="Sun Q."/>
            <person name="Mori K."/>
        </authorList>
    </citation>
    <scope>NUCLEOTIDE SEQUENCE [LARGE SCALE GENOMIC DNA]</scope>
    <source>
        <strain evidence="1 2">JCM 15389</strain>
    </source>
</reference>
<dbReference type="Proteomes" id="UP001589788">
    <property type="component" value="Unassembled WGS sequence"/>
</dbReference>